<evidence type="ECO:0000256" key="6">
    <source>
        <dbReference type="ARBA" id="ARBA00023146"/>
    </source>
</evidence>
<keyword evidence="4" id="KW-0067">ATP-binding</keyword>
<dbReference type="EMBL" id="JBJQND010000008">
    <property type="protein sequence ID" value="KAL3868467.1"/>
    <property type="molecule type" value="Genomic_DNA"/>
</dbReference>
<dbReference type="GO" id="GO:0005524">
    <property type="term" value="F:ATP binding"/>
    <property type="evidence" value="ECO:0007669"/>
    <property type="project" value="UniProtKB-KW"/>
</dbReference>
<dbReference type="GO" id="GO:0004827">
    <property type="term" value="F:proline-tRNA ligase activity"/>
    <property type="evidence" value="ECO:0007669"/>
    <property type="project" value="UniProtKB-EC"/>
</dbReference>
<comment type="catalytic activity">
    <reaction evidence="8">
        <text>tRNA(Pro) + L-proline + ATP = L-prolyl-tRNA(Pro) + AMP + diphosphate</text>
        <dbReference type="Rhea" id="RHEA:14305"/>
        <dbReference type="Rhea" id="RHEA-COMP:9700"/>
        <dbReference type="Rhea" id="RHEA-COMP:9702"/>
        <dbReference type="ChEBI" id="CHEBI:30616"/>
        <dbReference type="ChEBI" id="CHEBI:33019"/>
        <dbReference type="ChEBI" id="CHEBI:60039"/>
        <dbReference type="ChEBI" id="CHEBI:78442"/>
        <dbReference type="ChEBI" id="CHEBI:78532"/>
        <dbReference type="ChEBI" id="CHEBI:456215"/>
        <dbReference type="EC" id="6.1.1.15"/>
    </reaction>
</comment>
<evidence type="ECO:0000256" key="7">
    <source>
        <dbReference type="ARBA" id="ARBA00029731"/>
    </source>
</evidence>
<evidence type="ECO:0000313" key="11">
    <source>
        <dbReference type="EMBL" id="KAL3868467.1"/>
    </source>
</evidence>
<dbReference type="CDD" id="cd00779">
    <property type="entry name" value="ProRS_core_prok"/>
    <property type="match status" value="1"/>
</dbReference>
<dbReference type="EC" id="6.1.1.15" evidence="1"/>
<evidence type="ECO:0000256" key="4">
    <source>
        <dbReference type="ARBA" id="ARBA00022840"/>
    </source>
</evidence>
<evidence type="ECO:0000256" key="2">
    <source>
        <dbReference type="ARBA" id="ARBA00022598"/>
    </source>
</evidence>
<dbReference type="InterPro" id="IPR050062">
    <property type="entry name" value="Pro-tRNA_synthetase"/>
</dbReference>
<dbReference type="SUPFAM" id="SSF52954">
    <property type="entry name" value="Class II aaRS ABD-related"/>
    <property type="match status" value="1"/>
</dbReference>
<dbReference type="Gene3D" id="3.40.50.800">
    <property type="entry name" value="Anticodon-binding domain"/>
    <property type="match status" value="1"/>
</dbReference>
<dbReference type="InterPro" id="IPR036621">
    <property type="entry name" value="Anticodon-bd_dom_sf"/>
</dbReference>
<organism evidence="11 12">
    <name type="scientific">Sinanodonta woodiana</name>
    <name type="common">Chinese pond mussel</name>
    <name type="synonym">Anodonta woodiana</name>
    <dbReference type="NCBI Taxonomy" id="1069815"/>
    <lineage>
        <taxon>Eukaryota</taxon>
        <taxon>Metazoa</taxon>
        <taxon>Spiralia</taxon>
        <taxon>Lophotrochozoa</taxon>
        <taxon>Mollusca</taxon>
        <taxon>Bivalvia</taxon>
        <taxon>Autobranchia</taxon>
        <taxon>Heteroconchia</taxon>
        <taxon>Palaeoheterodonta</taxon>
        <taxon>Unionida</taxon>
        <taxon>Unionoidea</taxon>
        <taxon>Unionidae</taxon>
        <taxon>Unioninae</taxon>
        <taxon>Sinanodonta</taxon>
    </lineage>
</organism>
<evidence type="ECO:0000259" key="10">
    <source>
        <dbReference type="PROSITE" id="PS50862"/>
    </source>
</evidence>
<name>A0ABD3W3L1_SINWO</name>
<accession>A0ABD3W3L1</accession>
<dbReference type="PRINTS" id="PR01046">
    <property type="entry name" value="TRNASYNTHPRO"/>
</dbReference>
<evidence type="ECO:0000313" key="12">
    <source>
        <dbReference type="Proteomes" id="UP001634394"/>
    </source>
</evidence>
<keyword evidence="12" id="KW-1185">Reference proteome</keyword>
<reference evidence="11 12" key="1">
    <citation type="submission" date="2024-11" db="EMBL/GenBank/DDBJ databases">
        <title>Chromosome-level genome assembly of the freshwater bivalve Anodonta woodiana.</title>
        <authorList>
            <person name="Chen X."/>
        </authorList>
    </citation>
    <scope>NUCLEOTIDE SEQUENCE [LARGE SCALE GENOMIC DNA]</scope>
    <source>
        <strain evidence="11">MN2024</strain>
        <tissue evidence="11">Gills</tissue>
    </source>
</reference>
<protein>
    <recommendedName>
        <fullName evidence="9">Probable proline--tRNA ligase, mitochondrial</fullName>
        <ecNumber evidence="1">6.1.1.15</ecNumber>
    </recommendedName>
    <alternativeName>
        <fullName evidence="7">Prolyl-tRNA synthetase</fullName>
    </alternativeName>
</protein>
<evidence type="ECO:0000256" key="8">
    <source>
        <dbReference type="ARBA" id="ARBA00047671"/>
    </source>
</evidence>
<proteinExistence type="predicted"/>
<evidence type="ECO:0000256" key="9">
    <source>
        <dbReference type="ARBA" id="ARBA00071545"/>
    </source>
</evidence>
<keyword evidence="5" id="KW-0648">Protein biosynthesis</keyword>
<dbReference type="Gene3D" id="3.30.930.10">
    <property type="entry name" value="Bira Bifunctional Protein, Domain 2"/>
    <property type="match status" value="1"/>
</dbReference>
<keyword evidence="6" id="KW-0030">Aminoacyl-tRNA synthetase</keyword>
<dbReference type="PANTHER" id="PTHR42753:SF10">
    <property type="entry name" value="PROLINE--TRNA LIGASE, MITOCHONDRIAL-RELATED"/>
    <property type="match status" value="1"/>
</dbReference>
<dbReference type="PROSITE" id="PS50862">
    <property type="entry name" value="AA_TRNA_LIGASE_II"/>
    <property type="match status" value="1"/>
</dbReference>
<dbReference type="InterPro" id="IPR004154">
    <property type="entry name" value="Anticodon-bd"/>
</dbReference>
<evidence type="ECO:0000256" key="3">
    <source>
        <dbReference type="ARBA" id="ARBA00022741"/>
    </source>
</evidence>
<dbReference type="SUPFAM" id="SSF55681">
    <property type="entry name" value="Class II aaRS and biotin synthetases"/>
    <property type="match status" value="1"/>
</dbReference>
<dbReference type="AlphaFoldDB" id="A0ABD3W3L1"/>
<dbReference type="InterPro" id="IPR002314">
    <property type="entry name" value="aa-tRNA-synt_IIb"/>
</dbReference>
<dbReference type="Pfam" id="PF03129">
    <property type="entry name" value="HGTP_anticodon"/>
    <property type="match status" value="1"/>
</dbReference>
<dbReference type="InterPro" id="IPR045864">
    <property type="entry name" value="aa-tRNA-synth_II/BPL/LPL"/>
</dbReference>
<evidence type="ECO:0000256" key="5">
    <source>
        <dbReference type="ARBA" id="ARBA00022917"/>
    </source>
</evidence>
<gene>
    <name evidence="11" type="ORF">ACJMK2_041268</name>
</gene>
<sequence>MTWCVSLTFLKSKMLPACIRQVVRRHHNCTVKRKYLSDMYFSPAKSSQKEEYSCKSHRLLLDNDIIYPCHNGAYYLLPFGQRVLEKLTRVIDNELQAIGGQKISMPTMAPAKLWKKTERWNTPELFKLKDRAEVNYCLGPTHEELVTDYVRQLRPLSYKRLPLMLYQITRKFRDEMAPKYGLLRGREFEMKDMYTFDATEENARVTYEIVCNAYDNIFKRLNLPVVKVAGATGNIGGKLSHEYHLVADIGQDQLLICEKCDFGLNKELVGAGGDEFGRHCHLKEMNGIEVGHAFLLGTKYSEVLDACFVDKDGNTQVTQMGCFGLGVTRIIQASVEVLSVDDNIRWPEVISPYQVCIIPQKEGYMADTFFSMANDLYDNLDSLPNLHDEILLDDRTQLTVGKRIKKANEMGLPYIVVVGRKALEEIPLYEVIETSEKRTFFASAEQVLKHMKNIETV</sequence>
<dbReference type="Pfam" id="PF00587">
    <property type="entry name" value="tRNA-synt_2b"/>
    <property type="match status" value="1"/>
</dbReference>
<dbReference type="PANTHER" id="PTHR42753">
    <property type="entry name" value="MITOCHONDRIAL RIBOSOME PROTEIN L39/PROLYL-TRNA LIGASE FAMILY MEMBER"/>
    <property type="match status" value="1"/>
</dbReference>
<dbReference type="Proteomes" id="UP001634394">
    <property type="component" value="Unassembled WGS sequence"/>
</dbReference>
<dbReference type="InterPro" id="IPR002316">
    <property type="entry name" value="Pro-tRNA-ligase_IIa"/>
</dbReference>
<keyword evidence="2" id="KW-0436">Ligase</keyword>
<evidence type="ECO:0000256" key="1">
    <source>
        <dbReference type="ARBA" id="ARBA00012831"/>
    </source>
</evidence>
<dbReference type="InterPro" id="IPR006195">
    <property type="entry name" value="aa-tRNA-synth_II"/>
</dbReference>
<dbReference type="FunFam" id="3.30.930.10:FF:000042">
    <property type="entry name" value="probable proline--tRNA ligase, mitochondrial"/>
    <property type="match status" value="1"/>
</dbReference>
<feature type="domain" description="Aminoacyl-transfer RNA synthetases class-II family profile" evidence="10">
    <location>
        <begin position="72"/>
        <end position="347"/>
    </location>
</feature>
<dbReference type="GO" id="GO:0006412">
    <property type="term" value="P:translation"/>
    <property type="evidence" value="ECO:0007669"/>
    <property type="project" value="UniProtKB-KW"/>
</dbReference>
<dbReference type="InterPro" id="IPR033730">
    <property type="entry name" value="ProRS_core_prok"/>
</dbReference>
<comment type="caution">
    <text evidence="11">The sequence shown here is derived from an EMBL/GenBank/DDBJ whole genome shotgun (WGS) entry which is preliminary data.</text>
</comment>
<keyword evidence="3" id="KW-0547">Nucleotide-binding</keyword>